<keyword evidence="3" id="KW-1185">Reference proteome</keyword>
<keyword evidence="1" id="KW-0812">Transmembrane</keyword>
<accession>A0ABT9ZQQ4</accession>
<dbReference type="EMBL" id="JAUSUG010000003">
    <property type="protein sequence ID" value="MDQ0253574.1"/>
    <property type="molecule type" value="Genomic_DNA"/>
</dbReference>
<keyword evidence="1" id="KW-0472">Membrane</keyword>
<evidence type="ECO:0000313" key="2">
    <source>
        <dbReference type="EMBL" id="MDQ0253574.1"/>
    </source>
</evidence>
<evidence type="ECO:0000256" key="1">
    <source>
        <dbReference type="SAM" id="Phobius"/>
    </source>
</evidence>
<name>A0ABT9ZQQ4_9BACI</name>
<proteinExistence type="predicted"/>
<evidence type="ECO:0008006" key="4">
    <source>
        <dbReference type="Google" id="ProtNLM"/>
    </source>
</evidence>
<feature type="transmembrane region" description="Helical" evidence="1">
    <location>
        <begin position="7"/>
        <end position="27"/>
    </location>
</feature>
<evidence type="ECO:0000313" key="3">
    <source>
        <dbReference type="Proteomes" id="UP001230005"/>
    </source>
</evidence>
<dbReference type="Proteomes" id="UP001230005">
    <property type="component" value="Unassembled WGS sequence"/>
</dbReference>
<sequence>MIKNNQVFYFSLGFFIIVLSPIGFYLLTLPNFENEITASNELFTYGVEYTSVEEDVITFRGFIENHGEEPIILYHKSLVGPITVIDDNGETLYDAVSYTTGTLDAHVSSEVKPGERHHSEIHTEVTFPVSAEKIIATYNDYAVTRSNQHERVNAGVLIIDISEIK</sequence>
<dbReference type="RefSeq" id="WP_307322415.1">
    <property type="nucleotide sequence ID" value="NZ_JAUSUG010000003.1"/>
</dbReference>
<keyword evidence="1" id="KW-1133">Transmembrane helix</keyword>
<organism evidence="2 3">
    <name type="scientific">Evansella vedderi</name>
    <dbReference type="NCBI Taxonomy" id="38282"/>
    <lineage>
        <taxon>Bacteria</taxon>
        <taxon>Bacillati</taxon>
        <taxon>Bacillota</taxon>
        <taxon>Bacilli</taxon>
        <taxon>Bacillales</taxon>
        <taxon>Bacillaceae</taxon>
        <taxon>Evansella</taxon>
    </lineage>
</organism>
<protein>
    <recommendedName>
        <fullName evidence="4">DUF1616 domain-containing protein</fullName>
    </recommendedName>
</protein>
<gene>
    <name evidence="2" type="ORF">J2S74_000946</name>
</gene>
<reference evidence="2 3" key="1">
    <citation type="submission" date="2023-07" db="EMBL/GenBank/DDBJ databases">
        <title>Genomic Encyclopedia of Type Strains, Phase IV (KMG-IV): sequencing the most valuable type-strain genomes for metagenomic binning, comparative biology and taxonomic classification.</title>
        <authorList>
            <person name="Goeker M."/>
        </authorList>
    </citation>
    <scope>NUCLEOTIDE SEQUENCE [LARGE SCALE GENOMIC DNA]</scope>
    <source>
        <strain evidence="2 3">DSM 9768</strain>
    </source>
</reference>
<comment type="caution">
    <text evidence="2">The sequence shown here is derived from an EMBL/GenBank/DDBJ whole genome shotgun (WGS) entry which is preliminary data.</text>
</comment>